<dbReference type="EMBL" id="CP011797">
    <property type="protein sequence ID" value="ATX76230.1"/>
    <property type="molecule type" value="Genomic_DNA"/>
</dbReference>
<evidence type="ECO:0000259" key="3">
    <source>
        <dbReference type="PROSITE" id="PS50206"/>
    </source>
</evidence>
<dbReference type="EC" id="2.8.1.1" evidence="4"/>
<dbReference type="SUPFAM" id="SSF52821">
    <property type="entry name" value="Rhodanese/Cell cycle control phosphatase"/>
    <property type="match status" value="2"/>
</dbReference>
<keyword evidence="1 4" id="KW-0808">Transferase</keyword>
<protein>
    <submittedName>
        <fullName evidence="4">Thiosulfate sulfurtransferase, rhodanese</fullName>
        <ecNumber evidence="4">2.8.1.1</ecNumber>
    </submittedName>
</protein>
<dbReference type="SMART" id="SM00450">
    <property type="entry name" value="RHOD"/>
    <property type="match status" value="2"/>
</dbReference>
<sequence>MNGYFVMSELIQVEQLFTRTDLPGQVILDCRFDLQAPNKGLEQYREGHIPGALYADLAEQLSGPCVPGQTGRHPLPSVEQWQATLRQWGIEPQSQVVVYDQGNGMFAARAWWLLKWAGIDKVQLLDGGLARWQQLGGDCTRLVPVPQPSEIQITPRADWTISAQELADRDASTLVLDARALARYRGDIEPLDTQAGHIPGAMNADFSKNLAADGRFLSSAELAQRFAGLPNAALVCYCGSGVTACHNLLALCESGRLMPTLYPGSWSEWITDPQRAIGLGTEGPVW</sequence>
<dbReference type="AlphaFoldDB" id="A0A2K8KN21"/>
<dbReference type="GO" id="GO:0004792">
    <property type="term" value="F:thiosulfate-cyanide sulfurtransferase activity"/>
    <property type="evidence" value="ECO:0007669"/>
    <property type="project" value="UniProtKB-EC"/>
</dbReference>
<keyword evidence="5" id="KW-1185">Reference proteome</keyword>
<gene>
    <name evidence="4" type="ORF">REIFOR_01077</name>
</gene>
<dbReference type="CDD" id="cd01449">
    <property type="entry name" value="TST_Repeat_2"/>
    <property type="match status" value="1"/>
</dbReference>
<dbReference type="InterPro" id="IPR001763">
    <property type="entry name" value="Rhodanese-like_dom"/>
</dbReference>
<feature type="domain" description="Rhodanese" evidence="3">
    <location>
        <begin position="21"/>
        <end position="141"/>
    </location>
</feature>
<dbReference type="Gene3D" id="3.40.250.10">
    <property type="entry name" value="Rhodanese-like domain"/>
    <property type="match status" value="2"/>
</dbReference>
<proteinExistence type="predicted"/>
<dbReference type="Pfam" id="PF00581">
    <property type="entry name" value="Rhodanese"/>
    <property type="match status" value="2"/>
</dbReference>
<dbReference type="InterPro" id="IPR045078">
    <property type="entry name" value="TST/MPST-like"/>
</dbReference>
<evidence type="ECO:0000256" key="1">
    <source>
        <dbReference type="ARBA" id="ARBA00022679"/>
    </source>
</evidence>
<evidence type="ECO:0000313" key="5">
    <source>
        <dbReference type="Proteomes" id="UP000229757"/>
    </source>
</evidence>
<dbReference type="CDD" id="cd01448">
    <property type="entry name" value="TST_Repeat_1"/>
    <property type="match status" value="1"/>
</dbReference>
<evidence type="ECO:0000256" key="2">
    <source>
        <dbReference type="ARBA" id="ARBA00022737"/>
    </source>
</evidence>
<feature type="domain" description="Rhodanese" evidence="3">
    <location>
        <begin position="169"/>
        <end position="278"/>
    </location>
</feature>
<keyword evidence="2" id="KW-0677">Repeat</keyword>
<evidence type="ECO:0000313" key="4">
    <source>
        <dbReference type="EMBL" id="ATX76230.1"/>
    </source>
</evidence>
<dbReference type="PANTHER" id="PTHR11364">
    <property type="entry name" value="THIOSULFATE SULFERTANSFERASE"/>
    <property type="match status" value="1"/>
</dbReference>
<dbReference type="PROSITE" id="PS50206">
    <property type="entry name" value="RHODANESE_3"/>
    <property type="match status" value="2"/>
</dbReference>
<dbReference type="Proteomes" id="UP000229757">
    <property type="component" value="Chromosome"/>
</dbReference>
<dbReference type="PANTHER" id="PTHR11364:SF27">
    <property type="entry name" value="SULFURTRANSFERASE"/>
    <property type="match status" value="1"/>
</dbReference>
<accession>A0A2K8KN21</accession>
<dbReference type="InterPro" id="IPR036873">
    <property type="entry name" value="Rhodanese-like_dom_sf"/>
</dbReference>
<organism evidence="4 5">
    <name type="scientific">Reinekea forsetii</name>
    <dbReference type="NCBI Taxonomy" id="1336806"/>
    <lineage>
        <taxon>Bacteria</taxon>
        <taxon>Pseudomonadati</taxon>
        <taxon>Pseudomonadota</taxon>
        <taxon>Gammaproteobacteria</taxon>
        <taxon>Oceanospirillales</taxon>
        <taxon>Saccharospirillaceae</taxon>
        <taxon>Reinekea</taxon>
    </lineage>
</organism>
<reference evidence="4 5" key="1">
    <citation type="journal article" date="2017" name="Environ. Microbiol.">
        <title>Genomic and physiological analyses of 'Reinekea forsetii' reveal a versatile opportunistic lifestyle during spring algae blooms.</title>
        <authorList>
            <person name="Avci B."/>
            <person name="Hahnke R.L."/>
            <person name="Chafee M."/>
            <person name="Fischer T."/>
            <person name="Gruber-Vodicka H."/>
            <person name="Tegetmeyer H.E."/>
            <person name="Harder J."/>
            <person name="Fuchs B.M."/>
            <person name="Amann R.I."/>
            <person name="Teeling H."/>
        </authorList>
    </citation>
    <scope>NUCLEOTIDE SEQUENCE [LARGE SCALE GENOMIC DNA]</scope>
    <source>
        <strain evidence="4 5">Hel1_31_D35</strain>
    </source>
</reference>
<dbReference type="KEGG" id="rfo:REIFOR_01077"/>
<name>A0A2K8KN21_9GAMM</name>